<dbReference type="InterPro" id="IPR002347">
    <property type="entry name" value="SDR_fam"/>
</dbReference>
<dbReference type="RefSeq" id="WP_111278519.1">
    <property type="nucleotide sequence ID" value="NZ_QFYS01000013.1"/>
</dbReference>
<dbReference type="SMART" id="SM00822">
    <property type="entry name" value="PKS_KR"/>
    <property type="match status" value="1"/>
</dbReference>
<evidence type="ECO:0000256" key="2">
    <source>
        <dbReference type="ARBA" id="ARBA00023002"/>
    </source>
</evidence>
<dbReference type="CDD" id="cd05233">
    <property type="entry name" value="SDR_c"/>
    <property type="match status" value="1"/>
</dbReference>
<gene>
    <name evidence="5" type="ORF">DJ019_19960</name>
</gene>
<dbReference type="SUPFAM" id="SSF51735">
    <property type="entry name" value="NAD(P)-binding Rossmann-fold domains"/>
    <property type="match status" value="1"/>
</dbReference>
<dbReference type="OrthoDB" id="9793825at2"/>
<dbReference type="InterPro" id="IPR057326">
    <property type="entry name" value="KR_dom"/>
</dbReference>
<sequence>MKDFAGKFAVVTGGGTGMGRELARQLIAEGCSVAMCDVSDRNMAETIALCEADRIPQGARITAHIADVSDEAALVRFRDEAAKAHDTDRLNLLFNNAGIGGGGSMVNDDRGEWERTFNVCWGGVYLGVRTFLPMLIAADEAHIVNTSSVNGLWASLGPHVSHTAYASAKFAVRGFTEALVTDLRLNAPHVKCSVVMPGHIGTAIVANSRKVIRGVDEDTLTVEELERARDRIAHMGMDSAGVPDAAIQAMVAEQARRFLEDAPTSAAEAARIILDGVRHERWRILVGEDAHVIDRMVRENPEQAYEPEFYNRLVEAAGWQLQNIVASRSE</sequence>
<dbReference type="EMBL" id="QFYS01000013">
    <property type="protein sequence ID" value="RAK62155.1"/>
    <property type="molecule type" value="Genomic_DNA"/>
</dbReference>
<evidence type="ECO:0000313" key="5">
    <source>
        <dbReference type="EMBL" id="RAK62155.1"/>
    </source>
</evidence>
<dbReference type="InterPro" id="IPR036291">
    <property type="entry name" value="NAD(P)-bd_dom_sf"/>
</dbReference>
<protein>
    <submittedName>
        <fullName evidence="5">Short-chain dehydrogenase</fullName>
    </submittedName>
</protein>
<dbReference type="PRINTS" id="PR00081">
    <property type="entry name" value="GDHRDH"/>
</dbReference>
<dbReference type="PANTHER" id="PTHR24322">
    <property type="entry name" value="PKSB"/>
    <property type="match status" value="1"/>
</dbReference>
<dbReference type="Proteomes" id="UP000249524">
    <property type="component" value="Unassembled WGS sequence"/>
</dbReference>
<organism evidence="5 6">
    <name type="scientific">Phenylobacterium kunshanense</name>
    <dbReference type="NCBI Taxonomy" id="1445034"/>
    <lineage>
        <taxon>Bacteria</taxon>
        <taxon>Pseudomonadati</taxon>
        <taxon>Pseudomonadota</taxon>
        <taxon>Alphaproteobacteria</taxon>
        <taxon>Caulobacterales</taxon>
        <taxon>Caulobacteraceae</taxon>
        <taxon>Phenylobacterium</taxon>
    </lineage>
</organism>
<evidence type="ECO:0000256" key="1">
    <source>
        <dbReference type="ARBA" id="ARBA00006484"/>
    </source>
</evidence>
<evidence type="ECO:0000256" key="3">
    <source>
        <dbReference type="RuleBase" id="RU000363"/>
    </source>
</evidence>
<accession>A0A328B6C1</accession>
<dbReference type="PRINTS" id="PR00080">
    <property type="entry name" value="SDRFAMILY"/>
</dbReference>
<dbReference type="PANTHER" id="PTHR24322:SF736">
    <property type="entry name" value="RETINOL DEHYDROGENASE 10"/>
    <property type="match status" value="1"/>
</dbReference>
<dbReference type="Gene3D" id="3.40.50.720">
    <property type="entry name" value="NAD(P)-binding Rossmann-like Domain"/>
    <property type="match status" value="1"/>
</dbReference>
<reference evidence="5 6" key="1">
    <citation type="submission" date="2018-05" db="EMBL/GenBank/DDBJ databases">
        <authorList>
            <person name="Lanie J.A."/>
            <person name="Ng W.-L."/>
            <person name="Kazmierczak K.M."/>
            <person name="Andrzejewski T.M."/>
            <person name="Davidsen T.M."/>
            <person name="Wayne K.J."/>
            <person name="Tettelin H."/>
            <person name="Glass J.I."/>
            <person name="Rusch D."/>
            <person name="Podicherti R."/>
            <person name="Tsui H.-C.T."/>
            <person name="Winkler M.E."/>
        </authorList>
    </citation>
    <scope>NUCLEOTIDE SEQUENCE [LARGE SCALE GENOMIC DNA]</scope>
    <source>
        <strain evidence="5 6">BUT-10</strain>
    </source>
</reference>
<comment type="similarity">
    <text evidence="1 3">Belongs to the short-chain dehydrogenases/reductases (SDR) family.</text>
</comment>
<feature type="domain" description="Ketoreductase" evidence="4">
    <location>
        <begin position="7"/>
        <end position="200"/>
    </location>
</feature>
<dbReference type="Pfam" id="PF00106">
    <property type="entry name" value="adh_short"/>
    <property type="match status" value="1"/>
</dbReference>
<evidence type="ECO:0000259" key="4">
    <source>
        <dbReference type="SMART" id="SM00822"/>
    </source>
</evidence>
<dbReference type="AlphaFoldDB" id="A0A328B6C1"/>
<evidence type="ECO:0000313" key="6">
    <source>
        <dbReference type="Proteomes" id="UP000249524"/>
    </source>
</evidence>
<proteinExistence type="inferred from homology"/>
<keyword evidence="2" id="KW-0560">Oxidoreductase</keyword>
<keyword evidence="6" id="KW-1185">Reference proteome</keyword>
<dbReference type="GO" id="GO:0016616">
    <property type="term" value="F:oxidoreductase activity, acting on the CH-OH group of donors, NAD or NADP as acceptor"/>
    <property type="evidence" value="ECO:0007669"/>
    <property type="project" value="TreeGrafter"/>
</dbReference>
<name>A0A328B6C1_9CAUL</name>
<comment type="caution">
    <text evidence="5">The sequence shown here is derived from an EMBL/GenBank/DDBJ whole genome shotgun (WGS) entry which is preliminary data.</text>
</comment>